<dbReference type="GO" id="GO:0004619">
    <property type="term" value="F:phosphoglycerate mutase activity"/>
    <property type="evidence" value="ECO:0007669"/>
    <property type="project" value="UniProtKB-EC"/>
</dbReference>
<comment type="function">
    <text evidence="2">Catalyzes the interconversion of 2-phosphoglycerate and 3-phosphoglycerate.</text>
</comment>
<feature type="domain" description="Metalloenzyme" evidence="7">
    <location>
        <begin position="31"/>
        <end position="410"/>
    </location>
</feature>
<comment type="catalytic activity">
    <reaction evidence="1">
        <text>(2R)-2-phosphoglycerate = (2R)-3-phosphoglycerate</text>
        <dbReference type="Rhea" id="RHEA:15901"/>
        <dbReference type="ChEBI" id="CHEBI:58272"/>
        <dbReference type="ChEBI" id="CHEBI:58289"/>
        <dbReference type="EC" id="5.4.2.12"/>
    </reaction>
</comment>
<reference evidence="8 9" key="1">
    <citation type="submission" date="2018-01" db="EMBL/GenBank/DDBJ databases">
        <title>Metagenomic assembled genomes from two thermal pools in the Uzon Caldera, Kamchatka, Russia.</title>
        <authorList>
            <person name="Wilkins L."/>
            <person name="Ettinger C."/>
        </authorList>
    </citation>
    <scope>NUCLEOTIDE SEQUENCE [LARGE SCALE GENOMIC DNA]</scope>
    <source>
        <strain evidence="8">ZAV-08</strain>
    </source>
</reference>
<keyword evidence="6" id="KW-0413">Isomerase</keyword>
<dbReference type="PANTHER" id="PTHR31209:SF4">
    <property type="entry name" value="2,3-BISPHOSPHOGLYCERATE-INDEPENDENT PHOSPHOGLYCERATE MUTASE"/>
    <property type="match status" value="1"/>
</dbReference>
<comment type="similarity">
    <text evidence="4">Belongs to the BPG-independent phosphoglycerate mutase family. A-PGAM subfamily.</text>
</comment>
<evidence type="ECO:0000256" key="1">
    <source>
        <dbReference type="ARBA" id="ARBA00000370"/>
    </source>
</evidence>
<dbReference type="NCBIfam" id="NF003242">
    <property type="entry name" value="PRK04200.1"/>
    <property type="match status" value="1"/>
</dbReference>
<evidence type="ECO:0000256" key="2">
    <source>
        <dbReference type="ARBA" id="ARBA00002315"/>
    </source>
</evidence>
<evidence type="ECO:0000256" key="6">
    <source>
        <dbReference type="ARBA" id="ARBA00023235"/>
    </source>
</evidence>
<dbReference type="PANTHER" id="PTHR31209">
    <property type="entry name" value="COFACTOR-INDEPENDENT PHOSPHOGLYCERATE MUTASE"/>
    <property type="match status" value="1"/>
</dbReference>
<dbReference type="InterPro" id="IPR042253">
    <property type="entry name" value="Pglycerate_mutase_ApgM_sf"/>
</dbReference>
<gene>
    <name evidence="8" type="ORF">C0190_02330</name>
</gene>
<dbReference type="InterPro" id="IPR006124">
    <property type="entry name" value="Metalloenzyme"/>
</dbReference>
<dbReference type="Proteomes" id="UP000235460">
    <property type="component" value="Unassembled WGS sequence"/>
</dbReference>
<evidence type="ECO:0000259" key="7">
    <source>
        <dbReference type="Pfam" id="PF01676"/>
    </source>
</evidence>
<accession>A0A2N7PPN3</accession>
<dbReference type="GO" id="GO:0046872">
    <property type="term" value="F:metal ion binding"/>
    <property type="evidence" value="ECO:0007669"/>
    <property type="project" value="InterPro"/>
</dbReference>
<evidence type="ECO:0000256" key="5">
    <source>
        <dbReference type="ARBA" id="ARBA00023152"/>
    </source>
</evidence>
<dbReference type="GO" id="GO:0006096">
    <property type="term" value="P:glycolytic process"/>
    <property type="evidence" value="ECO:0007669"/>
    <property type="project" value="UniProtKB-KW"/>
</dbReference>
<dbReference type="EMBL" id="PNIK01000034">
    <property type="protein sequence ID" value="PMP67997.1"/>
    <property type="molecule type" value="Genomic_DNA"/>
</dbReference>
<evidence type="ECO:0000313" key="8">
    <source>
        <dbReference type="EMBL" id="PMP67997.1"/>
    </source>
</evidence>
<name>A0A2N7PPN3_9BACT</name>
<evidence type="ECO:0000313" key="9">
    <source>
        <dbReference type="Proteomes" id="UP000235460"/>
    </source>
</evidence>
<dbReference type="InterPro" id="IPR023665">
    <property type="entry name" value="ApgAM_prokaryotes"/>
</dbReference>
<organism evidence="8 9">
    <name type="scientific">Thermodesulfobacterium geofontis</name>
    <dbReference type="NCBI Taxonomy" id="1295609"/>
    <lineage>
        <taxon>Bacteria</taxon>
        <taxon>Pseudomonadati</taxon>
        <taxon>Thermodesulfobacteriota</taxon>
        <taxon>Thermodesulfobacteria</taxon>
        <taxon>Thermodesulfobacteriales</taxon>
        <taxon>Thermodesulfobacteriaceae</taxon>
        <taxon>Thermodesulfobacterium</taxon>
    </lineage>
</organism>
<dbReference type="CDD" id="cd16011">
    <property type="entry name" value="iPGM_like"/>
    <property type="match status" value="1"/>
</dbReference>
<dbReference type="NCBIfam" id="TIGR02535">
    <property type="entry name" value="hyp_Hser_kinase"/>
    <property type="match status" value="1"/>
</dbReference>
<dbReference type="Gene3D" id="3.30.70.2130">
    <property type="entry name" value="Metalloenzyme domain"/>
    <property type="match status" value="1"/>
</dbReference>
<dbReference type="Pfam" id="PF10143">
    <property type="entry name" value="PhosphMutase"/>
    <property type="match status" value="1"/>
</dbReference>
<dbReference type="SUPFAM" id="SSF53649">
    <property type="entry name" value="Alkaline phosphatase-like"/>
    <property type="match status" value="1"/>
</dbReference>
<keyword evidence="5" id="KW-0324">Glycolysis</keyword>
<protein>
    <submittedName>
        <fullName evidence="8">Cofactor-independent phosphoglycerate mutase</fullName>
    </submittedName>
</protein>
<dbReference type="PIRSF" id="PIRSF006392">
    <property type="entry name" value="IPGAM_arch"/>
    <property type="match status" value="1"/>
</dbReference>
<evidence type="ECO:0000256" key="3">
    <source>
        <dbReference type="ARBA" id="ARBA00004921"/>
    </source>
</evidence>
<dbReference type="NCBIfam" id="TIGR00306">
    <property type="entry name" value="apgM"/>
    <property type="match status" value="1"/>
</dbReference>
<comment type="caution">
    <text evidence="8">The sequence shown here is derived from an EMBL/GenBank/DDBJ whole genome shotgun (WGS) entry which is preliminary data.</text>
</comment>
<dbReference type="Pfam" id="PF01676">
    <property type="entry name" value="Metalloenzyme"/>
    <property type="match status" value="1"/>
</dbReference>
<proteinExistence type="inferred from homology"/>
<dbReference type="Gene3D" id="3.40.720.10">
    <property type="entry name" value="Alkaline Phosphatase, subunit A"/>
    <property type="match status" value="1"/>
</dbReference>
<sequence>MGRRKKKEASSQEEISKLSISEDIFSPPKGMKYVVLIGDGMGDFPIKEIKNKTPLEVAITPGMDFIASYGEIGICQTIPHNMHPGSDVAIMGLLGYPPEEKYTGRGPIEAASIGIELRPEDVAYRCNLVTLKFEKEDLIMEDYSAGHISTEEAVELIEAINRNAGTDKIEIIPGLSYRHILIWRGGSGGLHTYPPHDLLGKSIWFAFHAYDEEPYLKEFILKAIEVLEKHPINLRRKLNNLLPANAIWPWGQGRSPEIEPFSEKWGLKGAVISAVDLIKGLGKLAKMTVIDVPGATGYLDTNYEGKVDYALEALKDHDFVLVHVEAPDEVSHQGSLELKIKAINEFDRRIVRYLLEKINEVTKKYRILVCCDHLTPISIRTHSAKPVPFAIFDVTKHKKKIRDIKFCEREAYQSPIVFKSGSELIQYFLQRKLLI</sequence>
<dbReference type="InterPro" id="IPR004456">
    <property type="entry name" value="Pglycerate_mutase_ApgM"/>
</dbReference>
<dbReference type="InterPro" id="IPR017850">
    <property type="entry name" value="Alkaline_phosphatase_core_sf"/>
</dbReference>
<dbReference type="AlphaFoldDB" id="A0A2N7PPN3"/>
<comment type="pathway">
    <text evidence="3">Carbohydrate degradation.</text>
</comment>
<evidence type="ECO:0000256" key="4">
    <source>
        <dbReference type="ARBA" id="ARBA00005524"/>
    </source>
</evidence>